<feature type="transmembrane region" description="Helical" evidence="13">
    <location>
        <begin position="301"/>
        <end position="328"/>
    </location>
</feature>
<dbReference type="Gene3D" id="3.30.565.10">
    <property type="entry name" value="Histidine kinase-like ATPase, C-terminal domain"/>
    <property type="match status" value="1"/>
</dbReference>
<dbReference type="EMBL" id="BOPZ01000009">
    <property type="protein sequence ID" value="GIM28787.1"/>
    <property type="molecule type" value="Genomic_DNA"/>
</dbReference>
<evidence type="ECO:0000256" key="8">
    <source>
        <dbReference type="ARBA" id="ARBA00022741"/>
    </source>
</evidence>
<dbReference type="CDD" id="cd16922">
    <property type="entry name" value="HATPase_EvgS-ArcB-TorS-like"/>
    <property type="match status" value="1"/>
</dbReference>
<dbReference type="InterPro" id="IPR029151">
    <property type="entry name" value="Sensor-like_sf"/>
</dbReference>
<dbReference type="PRINTS" id="PR00344">
    <property type="entry name" value="BCTRLSENSOR"/>
</dbReference>
<dbReference type="Gene3D" id="1.10.287.130">
    <property type="match status" value="1"/>
</dbReference>
<gene>
    <name evidence="16" type="ORF">CPJCM30710_14530</name>
</gene>
<dbReference type="InterPro" id="IPR003594">
    <property type="entry name" value="HATPase_dom"/>
</dbReference>
<evidence type="ECO:0000256" key="2">
    <source>
        <dbReference type="ARBA" id="ARBA00004651"/>
    </source>
</evidence>
<evidence type="ECO:0000256" key="13">
    <source>
        <dbReference type="SAM" id="Phobius"/>
    </source>
</evidence>
<keyword evidence="8" id="KW-0547">Nucleotide-binding</keyword>
<dbReference type="RefSeq" id="WP_212903505.1">
    <property type="nucleotide sequence ID" value="NZ_BOPZ01000009.1"/>
</dbReference>
<dbReference type="PROSITE" id="PS50885">
    <property type="entry name" value="HAMP"/>
    <property type="match status" value="1"/>
</dbReference>
<comment type="catalytic activity">
    <reaction evidence="1">
        <text>ATP + protein L-histidine = ADP + protein N-phospho-L-histidine.</text>
        <dbReference type="EC" id="2.7.13.3"/>
    </reaction>
</comment>
<keyword evidence="5" id="KW-0597">Phosphoprotein</keyword>
<dbReference type="GO" id="GO:0005886">
    <property type="term" value="C:plasma membrane"/>
    <property type="evidence" value="ECO:0007669"/>
    <property type="project" value="UniProtKB-SubCell"/>
</dbReference>
<dbReference type="Proteomes" id="UP000679179">
    <property type="component" value="Unassembled WGS sequence"/>
</dbReference>
<evidence type="ECO:0000256" key="1">
    <source>
        <dbReference type="ARBA" id="ARBA00000085"/>
    </source>
</evidence>
<feature type="domain" description="HAMP" evidence="15">
    <location>
        <begin position="325"/>
        <end position="377"/>
    </location>
</feature>
<dbReference type="FunFam" id="3.30.565.10:FF:000037">
    <property type="entry name" value="Hybrid sensor histidine kinase/response regulator"/>
    <property type="match status" value="1"/>
</dbReference>
<evidence type="ECO:0000256" key="3">
    <source>
        <dbReference type="ARBA" id="ARBA00012438"/>
    </source>
</evidence>
<organism evidence="16 17">
    <name type="scientific">Clostridium polyendosporum</name>
    <dbReference type="NCBI Taxonomy" id="69208"/>
    <lineage>
        <taxon>Bacteria</taxon>
        <taxon>Bacillati</taxon>
        <taxon>Bacillota</taxon>
        <taxon>Clostridia</taxon>
        <taxon>Eubacteriales</taxon>
        <taxon>Clostridiaceae</taxon>
        <taxon>Clostridium</taxon>
    </lineage>
</organism>
<dbReference type="CDD" id="cd06225">
    <property type="entry name" value="HAMP"/>
    <property type="match status" value="1"/>
</dbReference>
<dbReference type="SMART" id="SM00387">
    <property type="entry name" value="HATPase_c"/>
    <property type="match status" value="1"/>
</dbReference>
<evidence type="ECO:0000256" key="12">
    <source>
        <dbReference type="ARBA" id="ARBA00023012"/>
    </source>
</evidence>
<dbReference type="CDD" id="cd00082">
    <property type="entry name" value="HisKA"/>
    <property type="match status" value="1"/>
</dbReference>
<keyword evidence="12" id="KW-0902">Two-component regulatory system</keyword>
<evidence type="ECO:0000313" key="16">
    <source>
        <dbReference type="EMBL" id="GIM28787.1"/>
    </source>
</evidence>
<dbReference type="PANTHER" id="PTHR43711:SF26">
    <property type="entry name" value="SENSOR HISTIDINE KINASE RCSC"/>
    <property type="match status" value="1"/>
</dbReference>
<keyword evidence="17" id="KW-1185">Reference proteome</keyword>
<dbReference type="InterPro" id="IPR050736">
    <property type="entry name" value="Sensor_HK_Regulatory"/>
</dbReference>
<keyword evidence="6" id="KW-0808">Transferase</keyword>
<reference evidence="16" key="1">
    <citation type="submission" date="2021-03" db="EMBL/GenBank/DDBJ databases">
        <title>Taxonomic study of Clostridium polyendosporum from meadow-gley soil under rice.</title>
        <authorList>
            <person name="Kobayashi H."/>
            <person name="Tanizawa Y."/>
            <person name="Yagura M."/>
        </authorList>
    </citation>
    <scope>NUCLEOTIDE SEQUENCE</scope>
    <source>
        <strain evidence="16">JCM 30710</strain>
    </source>
</reference>
<dbReference type="PROSITE" id="PS50109">
    <property type="entry name" value="HIS_KIN"/>
    <property type="match status" value="1"/>
</dbReference>
<keyword evidence="11 13" id="KW-1133">Transmembrane helix</keyword>
<evidence type="ECO:0000256" key="7">
    <source>
        <dbReference type="ARBA" id="ARBA00022692"/>
    </source>
</evidence>
<feature type="domain" description="Histidine kinase" evidence="14">
    <location>
        <begin position="392"/>
        <end position="615"/>
    </location>
</feature>
<dbReference type="InterPro" id="IPR033462">
    <property type="entry name" value="Cache_3-Cache_2"/>
</dbReference>
<dbReference type="InterPro" id="IPR003660">
    <property type="entry name" value="HAMP_dom"/>
</dbReference>
<comment type="subcellular location">
    <subcellularLocation>
        <location evidence="2">Cell membrane</location>
        <topology evidence="2">Multi-pass membrane protein</topology>
    </subcellularLocation>
</comment>
<dbReference type="InterPro" id="IPR004358">
    <property type="entry name" value="Sig_transdc_His_kin-like_C"/>
</dbReference>
<dbReference type="GO" id="GO:0005524">
    <property type="term" value="F:ATP binding"/>
    <property type="evidence" value="ECO:0007669"/>
    <property type="project" value="UniProtKB-KW"/>
</dbReference>
<evidence type="ECO:0000256" key="11">
    <source>
        <dbReference type="ARBA" id="ARBA00022989"/>
    </source>
</evidence>
<dbReference type="EC" id="2.7.13.3" evidence="3"/>
<accession>A0A919VG33</accession>
<dbReference type="InterPro" id="IPR036097">
    <property type="entry name" value="HisK_dim/P_sf"/>
</dbReference>
<dbReference type="SMART" id="SM00388">
    <property type="entry name" value="HisKA"/>
    <property type="match status" value="1"/>
</dbReference>
<feature type="transmembrane region" description="Helical" evidence="13">
    <location>
        <begin position="7"/>
        <end position="26"/>
    </location>
</feature>
<evidence type="ECO:0000256" key="10">
    <source>
        <dbReference type="ARBA" id="ARBA00022840"/>
    </source>
</evidence>
<dbReference type="PANTHER" id="PTHR43711">
    <property type="entry name" value="TWO-COMPONENT HISTIDINE KINASE"/>
    <property type="match status" value="1"/>
</dbReference>
<protein>
    <recommendedName>
        <fullName evidence="3">histidine kinase</fullName>
        <ecNumber evidence="3">2.7.13.3</ecNumber>
    </recommendedName>
</protein>
<dbReference type="SUPFAM" id="SSF55874">
    <property type="entry name" value="ATPase domain of HSP90 chaperone/DNA topoisomerase II/histidine kinase"/>
    <property type="match status" value="1"/>
</dbReference>
<evidence type="ECO:0000256" key="9">
    <source>
        <dbReference type="ARBA" id="ARBA00022777"/>
    </source>
</evidence>
<dbReference type="SUPFAM" id="SSF103190">
    <property type="entry name" value="Sensory domain-like"/>
    <property type="match status" value="1"/>
</dbReference>
<evidence type="ECO:0000256" key="5">
    <source>
        <dbReference type="ARBA" id="ARBA00022553"/>
    </source>
</evidence>
<keyword evidence="13" id="KW-0472">Membrane</keyword>
<dbReference type="Pfam" id="PF02518">
    <property type="entry name" value="HATPase_c"/>
    <property type="match status" value="1"/>
</dbReference>
<dbReference type="SUPFAM" id="SSF47384">
    <property type="entry name" value="Homodimeric domain of signal transducing histidine kinase"/>
    <property type="match status" value="1"/>
</dbReference>
<evidence type="ECO:0000256" key="6">
    <source>
        <dbReference type="ARBA" id="ARBA00022679"/>
    </source>
</evidence>
<dbReference type="SMART" id="SM00304">
    <property type="entry name" value="HAMP"/>
    <property type="match status" value="1"/>
</dbReference>
<dbReference type="SUPFAM" id="SSF158472">
    <property type="entry name" value="HAMP domain-like"/>
    <property type="match status" value="1"/>
</dbReference>
<evidence type="ECO:0000259" key="15">
    <source>
        <dbReference type="PROSITE" id="PS50885"/>
    </source>
</evidence>
<dbReference type="Gene3D" id="6.10.340.10">
    <property type="match status" value="1"/>
</dbReference>
<dbReference type="InterPro" id="IPR005467">
    <property type="entry name" value="His_kinase_dom"/>
</dbReference>
<keyword evidence="9" id="KW-0418">Kinase</keyword>
<dbReference type="AlphaFoldDB" id="A0A919VG33"/>
<evidence type="ECO:0000256" key="4">
    <source>
        <dbReference type="ARBA" id="ARBA00022475"/>
    </source>
</evidence>
<dbReference type="GO" id="GO:0000155">
    <property type="term" value="F:phosphorelay sensor kinase activity"/>
    <property type="evidence" value="ECO:0007669"/>
    <property type="project" value="InterPro"/>
</dbReference>
<keyword evidence="10" id="KW-0067">ATP-binding</keyword>
<dbReference type="CDD" id="cd12912">
    <property type="entry name" value="PDC2_MCP_like"/>
    <property type="match status" value="1"/>
</dbReference>
<dbReference type="Pfam" id="PF00672">
    <property type="entry name" value="HAMP"/>
    <property type="match status" value="1"/>
</dbReference>
<dbReference type="Gene3D" id="3.30.450.20">
    <property type="entry name" value="PAS domain"/>
    <property type="match status" value="1"/>
</dbReference>
<keyword evidence="7 13" id="KW-0812">Transmembrane</keyword>
<dbReference type="InterPro" id="IPR036890">
    <property type="entry name" value="HATPase_C_sf"/>
</dbReference>
<dbReference type="InterPro" id="IPR003661">
    <property type="entry name" value="HisK_dim/P_dom"/>
</dbReference>
<evidence type="ECO:0000313" key="17">
    <source>
        <dbReference type="Proteomes" id="UP000679179"/>
    </source>
</evidence>
<proteinExistence type="predicted"/>
<sequence length="643" mass="72800">MSIKIKLIISYLMLIIFTVSVLGFLIGKKSKDAIFNEVEKKGKSITELANSTLTIKNGVLIDKAYSDVHFADMLLKSSGDLNIDNTQSIKIGDYDLPILYAGERRLSLDTEFVDKIYKSTGTTATIYLLNDSKLIRVSTNLVQSNKNRAVGTYISSDSDIYKKIVYNDIYCGRFTFEGESYLTIVKPLLDKNYKVIGAIALATQIIDHYLIRGLSDIEVGNTGYVSIMDSEGNEIINTRTYEQNLSKYDFTKEIISTKNGTIEYTLDGVHKISYYRYFEPWDWYIVTTANYDDLKSSSQSILYTTLFSGLAIAVLGAIIALFMANTLVRPINKLKSYIEIAGSGDLTVRSDIDSKDEIGMLSNSFNKMISENKRLLEETVQYEKLKTEFVANMSHELKTPLNIIFSTAQLFSLYIRKGESLNNVEKLSQYTSTIKQNCYRLLRLVNNLIDITKIDSGFMELNLKNQNIVEVVEEITLSTVEYVQSMSRTIIFDTNREEKVMAFDEDKIERILLNLISNATKFTRPGDTIEVGVYDEGNYVVISVKDTGIGIPDDKLSQIFERFKQVDYLLNRNHEGSGIGLSIVKSLVEMHKGKIDVKSKHGEGTEFIVSLPFRIVSNHVKQEPKGDLTNIEKIQIEFSDIYN</sequence>
<evidence type="ECO:0000259" key="14">
    <source>
        <dbReference type="PROSITE" id="PS50109"/>
    </source>
</evidence>
<name>A0A919VG33_9CLOT</name>
<dbReference type="Pfam" id="PF00512">
    <property type="entry name" value="HisKA"/>
    <property type="match status" value="1"/>
</dbReference>
<dbReference type="Pfam" id="PF17201">
    <property type="entry name" value="Cache_3-Cache_2"/>
    <property type="match status" value="1"/>
</dbReference>
<keyword evidence="4" id="KW-1003">Cell membrane</keyword>
<comment type="caution">
    <text evidence="16">The sequence shown here is derived from an EMBL/GenBank/DDBJ whole genome shotgun (WGS) entry which is preliminary data.</text>
</comment>